<dbReference type="AlphaFoldDB" id="A0A3N4J7A7"/>
<evidence type="ECO:0000313" key="3">
    <source>
        <dbReference type="Proteomes" id="UP000276215"/>
    </source>
</evidence>
<proteinExistence type="predicted"/>
<keyword evidence="3" id="KW-1185">Reference proteome</keyword>
<gene>
    <name evidence="2" type="ORF">L873DRAFT_1702967</name>
</gene>
<dbReference type="Gene3D" id="3.30.420.10">
    <property type="entry name" value="Ribonuclease H-like superfamily/Ribonuclease H"/>
    <property type="match status" value="1"/>
</dbReference>
<dbReference type="GO" id="GO:0003676">
    <property type="term" value="F:nucleic acid binding"/>
    <property type="evidence" value="ECO:0007669"/>
    <property type="project" value="InterPro"/>
</dbReference>
<evidence type="ECO:0000313" key="2">
    <source>
        <dbReference type="EMBL" id="RPA94086.1"/>
    </source>
</evidence>
<feature type="domain" description="Tc1-like transposase DDE" evidence="1">
    <location>
        <begin position="2"/>
        <end position="37"/>
    </location>
</feature>
<dbReference type="Proteomes" id="UP000276215">
    <property type="component" value="Unassembled WGS sequence"/>
</dbReference>
<dbReference type="InterPro" id="IPR038717">
    <property type="entry name" value="Tc1-like_DDE_dom"/>
</dbReference>
<accession>A0A3N4J7A7</accession>
<dbReference type="InterPro" id="IPR036397">
    <property type="entry name" value="RNaseH_sf"/>
</dbReference>
<name>A0A3N4J7A7_9PEZI</name>
<dbReference type="OrthoDB" id="4737581at2759"/>
<reference evidence="2 3" key="1">
    <citation type="journal article" date="2018" name="Nat. Ecol. Evol.">
        <title>Pezizomycetes genomes reveal the molecular basis of ectomycorrhizal truffle lifestyle.</title>
        <authorList>
            <person name="Murat C."/>
            <person name="Payen T."/>
            <person name="Noel B."/>
            <person name="Kuo A."/>
            <person name="Morin E."/>
            <person name="Chen J."/>
            <person name="Kohler A."/>
            <person name="Krizsan K."/>
            <person name="Balestrini R."/>
            <person name="Da Silva C."/>
            <person name="Montanini B."/>
            <person name="Hainaut M."/>
            <person name="Levati E."/>
            <person name="Barry K.W."/>
            <person name="Belfiori B."/>
            <person name="Cichocki N."/>
            <person name="Clum A."/>
            <person name="Dockter R.B."/>
            <person name="Fauchery L."/>
            <person name="Guy J."/>
            <person name="Iotti M."/>
            <person name="Le Tacon F."/>
            <person name="Lindquist E.A."/>
            <person name="Lipzen A."/>
            <person name="Malagnac F."/>
            <person name="Mello A."/>
            <person name="Molinier V."/>
            <person name="Miyauchi S."/>
            <person name="Poulain J."/>
            <person name="Riccioni C."/>
            <person name="Rubini A."/>
            <person name="Sitrit Y."/>
            <person name="Splivallo R."/>
            <person name="Traeger S."/>
            <person name="Wang M."/>
            <person name="Zifcakova L."/>
            <person name="Wipf D."/>
            <person name="Zambonelli A."/>
            <person name="Paolocci F."/>
            <person name="Nowrousian M."/>
            <person name="Ottonello S."/>
            <person name="Baldrian P."/>
            <person name="Spatafora J.W."/>
            <person name="Henrissat B."/>
            <person name="Nagy L.G."/>
            <person name="Aury J.M."/>
            <person name="Wincker P."/>
            <person name="Grigoriev I.V."/>
            <person name="Bonfante P."/>
            <person name="Martin F.M."/>
        </authorList>
    </citation>
    <scope>NUCLEOTIDE SEQUENCE [LARGE SCALE GENOMIC DNA]</scope>
    <source>
        <strain evidence="2 3">120613-1</strain>
    </source>
</reference>
<dbReference type="Pfam" id="PF13358">
    <property type="entry name" value="DDE_3"/>
    <property type="match status" value="1"/>
</dbReference>
<protein>
    <recommendedName>
        <fullName evidence="1">Tc1-like transposase DDE domain-containing protein</fullName>
    </recommendedName>
</protein>
<dbReference type="STRING" id="1336337.A0A3N4J7A7"/>
<evidence type="ECO:0000259" key="1">
    <source>
        <dbReference type="Pfam" id="PF13358"/>
    </source>
</evidence>
<organism evidence="2 3">
    <name type="scientific">Choiromyces venosus 120613-1</name>
    <dbReference type="NCBI Taxonomy" id="1336337"/>
    <lineage>
        <taxon>Eukaryota</taxon>
        <taxon>Fungi</taxon>
        <taxon>Dikarya</taxon>
        <taxon>Ascomycota</taxon>
        <taxon>Pezizomycotina</taxon>
        <taxon>Pezizomycetes</taxon>
        <taxon>Pezizales</taxon>
        <taxon>Tuberaceae</taxon>
        <taxon>Choiromyces</taxon>
    </lineage>
</organism>
<sequence length="96" mass="11250">MRWLREHGITLLEIPPYSPDLNPIENIWSLIKDKLSKHYPNLHLMNGPEHVVKKTIEEAITHCWELLDSKVFHTLAGSMVDRIEAIIKADGWYTKY</sequence>
<dbReference type="EMBL" id="ML120443">
    <property type="protein sequence ID" value="RPA94086.1"/>
    <property type="molecule type" value="Genomic_DNA"/>
</dbReference>